<dbReference type="PANTHER" id="PTHR32338">
    <property type="entry name" value="N-ACETYL-GAMMA-GLUTAMYL-PHOSPHATE REDUCTASE, CHLOROPLASTIC-RELATED-RELATED"/>
    <property type="match status" value="1"/>
</dbReference>
<dbReference type="OrthoDB" id="9801289at2"/>
<name>A0A0R3LP40_9BRAD</name>
<dbReference type="InterPro" id="IPR036291">
    <property type="entry name" value="NAD(P)-bd_dom_sf"/>
</dbReference>
<keyword evidence="5 6" id="KW-0560">Oxidoreductase</keyword>
<dbReference type="Proteomes" id="UP000050863">
    <property type="component" value="Unassembled WGS sequence"/>
</dbReference>
<gene>
    <name evidence="6" type="primary">argC</name>
    <name evidence="9" type="ORF">CQ12_14105</name>
</gene>
<comment type="pathway">
    <text evidence="6">Amino-acid biosynthesis; L-arginine biosynthesis; N(2)-acetyl-L-ornithine from L-glutamate: step 3/4.</text>
</comment>
<dbReference type="SUPFAM" id="SSF55347">
    <property type="entry name" value="Glyceraldehyde-3-phosphate dehydrogenase-like, C-terminal domain"/>
    <property type="match status" value="1"/>
</dbReference>
<dbReference type="AlphaFoldDB" id="A0A0R3LP40"/>
<keyword evidence="2 6" id="KW-0055">Arginine biosynthesis</keyword>
<dbReference type="RefSeq" id="WP_057835475.1">
    <property type="nucleotide sequence ID" value="NZ_LLXZ01000071.1"/>
</dbReference>
<dbReference type="HAMAP" id="MF_01110">
    <property type="entry name" value="ArgC_type2"/>
    <property type="match status" value="1"/>
</dbReference>
<evidence type="ECO:0000313" key="9">
    <source>
        <dbReference type="EMBL" id="KRR09610.1"/>
    </source>
</evidence>
<comment type="catalytic activity">
    <reaction evidence="6">
        <text>N-acetyl-L-glutamate 5-semialdehyde + phosphate + NADP(+) = N-acetyl-L-glutamyl 5-phosphate + NADPH + H(+)</text>
        <dbReference type="Rhea" id="RHEA:21588"/>
        <dbReference type="ChEBI" id="CHEBI:15378"/>
        <dbReference type="ChEBI" id="CHEBI:29123"/>
        <dbReference type="ChEBI" id="CHEBI:43474"/>
        <dbReference type="ChEBI" id="CHEBI:57783"/>
        <dbReference type="ChEBI" id="CHEBI:57936"/>
        <dbReference type="ChEBI" id="CHEBI:58349"/>
        <dbReference type="EC" id="1.2.1.38"/>
    </reaction>
</comment>
<dbReference type="GO" id="GO:0005737">
    <property type="term" value="C:cytoplasm"/>
    <property type="evidence" value="ECO:0007669"/>
    <property type="project" value="UniProtKB-SubCell"/>
</dbReference>
<dbReference type="GO" id="GO:0003942">
    <property type="term" value="F:N-acetyl-gamma-glutamyl-phosphate reductase activity"/>
    <property type="evidence" value="ECO:0007669"/>
    <property type="project" value="UniProtKB-UniRule"/>
</dbReference>
<dbReference type="PANTHER" id="PTHR32338:SF10">
    <property type="entry name" value="N-ACETYL-GAMMA-GLUTAMYL-PHOSPHATE REDUCTASE, CHLOROPLASTIC-RELATED"/>
    <property type="match status" value="1"/>
</dbReference>
<evidence type="ECO:0000256" key="7">
    <source>
        <dbReference type="PROSITE-ProRule" id="PRU10010"/>
    </source>
</evidence>
<keyword evidence="3 6" id="KW-0028">Amino-acid biosynthesis</keyword>
<dbReference type="SMART" id="SM00859">
    <property type="entry name" value="Semialdhyde_dh"/>
    <property type="match status" value="1"/>
</dbReference>
<dbReference type="InterPro" id="IPR058924">
    <property type="entry name" value="AGPR_dimerisation_dom"/>
</dbReference>
<evidence type="ECO:0000256" key="1">
    <source>
        <dbReference type="ARBA" id="ARBA00022490"/>
    </source>
</evidence>
<dbReference type="PROSITE" id="PS01224">
    <property type="entry name" value="ARGC"/>
    <property type="match status" value="1"/>
</dbReference>
<dbReference type="InterPro" id="IPR023013">
    <property type="entry name" value="AGPR_AS"/>
</dbReference>
<keyword evidence="4 6" id="KW-0521">NADP</keyword>
<accession>A0A0R3LP40</accession>
<dbReference type="InterPro" id="IPR010136">
    <property type="entry name" value="AGPR_type-2"/>
</dbReference>
<dbReference type="EMBL" id="LLXZ01000071">
    <property type="protein sequence ID" value="KRR09610.1"/>
    <property type="molecule type" value="Genomic_DNA"/>
</dbReference>
<dbReference type="Gene3D" id="3.40.50.720">
    <property type="entry name" value="NAD(P)-binding Rossmann-like Domain"/>
    <property type="match status" value="1"/>
</dbReference>
<dbReference type="CDD" id="cd23935">
    <property type="entry name" value="AGPR_2_C"/>
    <property type="match status" value="1"/>
</dbReference>
<dbReference type="STRING" id="280332.CQ12_14105"/>
<dbReference type="InterPro" id="IPR050085">
    <property type="entry name" value="AGPR"/>
</dbReference>
<dbReference type="Gene3D" id="3.30.360.10">
    <property type="entry name" value="Dihydrodipicolinate Reductase, domain 2"/>
    <property type="match status" value="1"/>
</dbReference>
<evidence type="ECO:0000256" key="2">
    <source>
        <dbReference type="ARBA" id="ARBA00022571"/>
    </source>
</evidence>
<organism evidence="9 10">
    <name type="scientific">Bradyrhizobium jicamae</name>
    <dbReference type="NCBI Taxonomy" id="280332"/>
    <lineage>
        <taxon>Bacteria</taxon>
        <taxon>Pseudomonadati</taxon>
        <taxon>Pseudomonadota</taxon>
        <taxon>Alphaproteobacteria</taxon>
        <taxon>Hyphomicrobiales</taxon>
        <taxon>Nitrobacteraceae</taxon>
        <taxon>Bradyrhizobium</taxon>
    </lineage>
</organism>
<comment type="caution">
    <text evidence="9">The sequence shown here is derived from an EMBL/GenBank/DDBJ whole genome shotgun (WGS) entry which is preliminary data.</text>
</comment>
<dbReference type="InterPro" id="IPR000534">
    <property type="entry name" value="Semialdehyde_DH_NAD-bd"/>
</dbReference>
<evidence type="ECO:0000256" key="6">
    <source>
        <dbReference type="HAMAP-Rule" id="MF_01110"/>
    </source>
</evidence>
<comment type="subcellular location">
    <subcellularLocation>
        <location evidence="6">Cytoplasm</location>
    </subcellularLocation>
</comment>
<evidence type="ECO:0000256" key="3">
    <source>
        <dbReference type="ARBA" id="ARBA00022605"/>
    </source>
</evidence>
<protein>
    <recommendedName>
        <fullName evidence="6">N-acetyl-gamma-glutamyl-phosphate reductase</fullName>
        <shortName evidence="6">AGPR</shortName>
        <ecNumber evidence="6">1.2.1.38</ecNumber>
    </recommendedName>
    <alternativeName>
        <fullName evidence="6">N-acetyl-glutamate semialdehyde dehydrogenase</fullName>
        <shortName evidence="6">NAGSA dehydrogenase</shortName>
    </alternativeName>
</protein>
<dbReference type="UniPathway" id="UPA00068">
    <property type="reaction ID" value="UER00108"/>
</dbReference>
<keyword evidence="1 6" id="KW-0963">Cytoplasm</keyword>
<evidence type="ECO:0000256" key="5">
    <source>
        <dbReference type="ARBA" id="ARBA00023002"/>
    </source>
</evidence>
<evidence type="ECO:0000256" key="4">
    <source>
        <dbReference type="ARBA" id="ARBA00022857"/>
    </source>
</evidence>
<dbReference type="EC" id="1.2.1.38" evidence="6"/>
<keyword evidence="10" id="KW-1185">Reference proteome</keyword>
<reference evidence="9 10" key="1">
    <citation type="submission" date="2014-03" db="EMBL/GenBank/DDBJ databases">
        <title>Bradyrhizobium valentinum sp. nov., isolated from effective nodules of Lupinus mariae-josephae, a lupine endemic of basic-lime soils in Eastern Spain.</title>
        <authorList>
            <person name="Duran D."/>
            <person name="Rey L."/>
            <person name="Navarro A."/>
            <person name="Busquets A."/>
            <person name="Imperial J."/>
            <person name="Ruiz-Argueso T."/>
        </authorList>
    </citation>
    <scope>NUCLEOTIDE SEQUENCE [LARGE SCALE GENOMIC DNA]</scope>
    <source>
        <strain evidence="9 10">PAC68</strain>
    </source>
</reference>
<sequence>MTLTDSHQPKTSGKTTGAAAKPAVFVDGASGTTGLGIQERLRLQNDVVVKSIAEDKRKDAGAKRALMEEVDLVILCLPDDAAKETVALIDSMGASAPKVLDASTAFRVAGDWTYGFPELTPDQADKIRAARKVSNPGCYPTGGIALLRPLVDAGLLPADYPVTINAVSGYSGGGKSMIASFEDGSAPSFELYGLGFEHKHLPETQLYSKLTRRPIFVPSVGNYRQGMLVSVPLHLDTLTGKPGGADLHAALAKRYAGSKYVSVMPLENAATKGGRLEPEALNETNKLELYVFASDKHGQAVLVARLDNLGKGASGAAVQNMRLMLGLADK</sequence>
<comment type="similarity">
    <text evidence="6">Belongs to the NAGSA dehydrogenase family. Type 2 subfamily.</text>
</comment>
<evidence type="ECO:0000259" key="8">
    <source>
        <dbReference type="SMART" id="SM00859"/>
    </source>
</evidence>
<dbReference type="GO" id="GO:0051287">
    <property type="term" value="F:NAD binding"/>
    <property type="evidence" value="ECO:0007669"/>
    <property type="project" value="InterPro"/>
</dbReference>
<dbReference type="NCBIfam" id="TIGR01851">
    <property type="entry name" value="argC_other"/>
    <property type="match status" value="1"/>
</dbReference>
<evidence type="ECO:0000313" key="10">
    <source>
        <dbReference type="Proteomes" id="UP000050863"/>
    </source>
</evidence>
<dbReference type="SUPFAM" id="SSF51735">
    <property type="entry name" value="NAD(P)-binding Rossmann-fold domains"/>
    <property type="match status" value="1"/>
</dbReference>
<feature type="domain" description="Semialdehyde dehydrogenase NAD-binding" evidence="8">
    <location>
        <begin position="23"/>
        <end position="127"/>
    </location>
</feature>
<proteinExistence type="inferred from homology"/>
<feature type="active site" evidence="6 7">
    <location>
        <position position="138"/>
    </location>
</feature>
<dbReference type="Pfam" id="PF22698">
    <property type="entry name" value="Semialdhyde_dhC_1"/>
    <property type="match status" value="1"/>
</dbReference>
<dbReference type="Pfam" id="PF01118">
    <property type="entry name" value="Semialdhyde_dh"/>
    <property type="match status" value="1"/>
</dbReference>
<comment type="function">
    <text evidence="6">Catalyzes the NADPH-dependent reduction of N-acetyl-5-glutamyl phosphate to yield N-acetyl-L-glutamate 5-semialdehyde.</text>
</comment>
<dbReference type="GO" id="GO:0006526">
    <property type="term" value="P:L-arginine biosynthetic process"/>
    <property type="evidence" value="ECO:0007669"/>
    <property type="project" value="UniProtKB-UniRule"/>
</dbReference>